<dbReference type="InterPro" id="IPR052700">
    <property type="entry name" value="Carb_kinase_PfkB-like"/>
</dbReference>
<reference evidence="6" key="1">
    <citation type="submission" date="2016-10" db="EMBL/GenBank/DDBJ databases">
        <authorList>
            <person name="Varghese N."/>
            <person name="Submissions S."/>
        </authorList>
    </citation>
    <scope>NUCLEOTIDE SEQUENCE [LARGE SCALE GENOMIC DNA]</scope>
    <source>
        <strain evidence="6">DSM 24536</strain>
    </source>
</reference>
<accession>A0A1G9LVJ7</accession>
<dbReference type="STRING" id="990371.SAMN05421813_101100"/>
<dbReference type="RefSeq" id="WP_090697572.1">
    <property type="nucleotide sequence ID" value="NZ_FNHH01000001.1"/>
</dbReference>
<gene>
    <name evidence="5" type="ORF">SAMN05421813_101100</name>
</gene>
<keyword evidence="2" id="KW-0808">Transferase</keyword>
<dbReference type="AlphaFoldDB" id="A0A1G9LVJ7"/>
<comment type="similarity">
    <text evidence="1">Belongs to the carbohydrate kinase PfkB family.</text>
</comment>
<dbReference type="InterPro" id="IPR011611">
    <property type="entry name" value="PfkB_dom"/>
</dbReference>
<sequence length="341" mass="37043">MAKKVVTLGEIMMRLSTPDFKRFVQSDSFDVTYGGGEANVAAALCNYGLNGTFVSKVPNNPLGQSAINHLRRYGVDTQYVARGGNRLGIYFLETGASMRASQVVYDRADASISDVDASEFDFDKIFDGADWFHTTGITPALSDKAAALTEAALKAAKAKGITTSIDLNYRKKLWSKEKAREVMTRLCQYVDVCIGNEEDADTTLGFTSKGTDVTKGELNLDGYKDVFQQMKAKFGFKYIASTLRESHSASDNGWSALVYDGTEFYHTKSYEVRIVDRVGSGDSFASGFIYGLVTDMKMSDAAEFGVAASAIKHTIPGDLNHATLAEVKDLVGGDGSGRVQR</sequence>
<dbReference type="Gene3D" id="3.40.1190.20">
    <property type="match status" value="1"/>
</dbReference>
<organism evidence="5 6">
    <name type="scientific">Daejeonella rubra</name>
    <dbReference type="NCBI Taxonomy" id="990371"/>
    <lineage>
        <taxon>Bacteria</taxon>
        <taxon>Pseudomonadati</taxon>
        <taxon>Bacteroidota</taxon>
        <taxon>Sphingobacteriia</taxon>
        <taxon>Sphingobacteriales</taxon>
        <taxon>Sphingobacteriaceae</taxon>
        <taxon>Daejeonella</taxon>
    </lineage>
</organism>
<evidence type="ECO:0000256" key="3">
    <source>
        <dbReference type="ARBA" id="ARBA00022777"/>
    </source>
</evidence>
<keyword evidence="3 5" id="KW-0418">Kinase</keyword>
<dbReference type="GO" id="GO:0016301">
    <property type="term" value="F:kinase activity"/>
    <property type="evidence" value="ECO:0007669"/>
    <property type="project" value="UniProtKB-KW"/>
</dbReference>
<dbReference type="CDD" id="cd01166">
    <property type="entry name" value="KdgK"/>
    <property type="match status" value="1"/>
</dbReference>
<evidence type="ECO:0000259" key="4">
    <source>
        <dbReference type="Pfam" id="PF00294"/>
    </source>
</evidence>
<proteinExistence type="inferred from homology"/>
<dbReference type="PANTHER" id="PTHR43320">
    <property type="entry name" value="SUGAR KINASE"/>
    <property type="match status" value="1"/>
</dbReference>
<dbReference type="SUPFAM" id="SSF53613">
    <property type="entry name" value="Ribokinase-like"/>
    <property type="match status" value="1"/>
</dbReference>
<dbReference type="PANTHER" id="PTHR43320:SF2">
    <property type="entry name" value="2-DEHYDRO-3-DEOXYGLUCONOKINASE_2-DEHYDRO-3-DEOXYGALACTONOKINASE"/>
    <property type="match status" value="1"/>
</dbReference>
<dbReference type="Pfam" id="PF00294">
    <property type="entry name" value="PfkB"/>
    <property type="match status" value="1"/>
</dbReference>
<evidence type="ECO:0000313" key="5">
    <source>
        <dbReference type="EMBL" id="SDL65465.1"/>
    </source>
</evidence>
<feature type="domain" description="Carbohydrate kinase PfkB" evidence="4">
    <location>
        <begin position="3"/>
        <end position="314"/>
    </location>
</feature>
<dbReference type="OrthoDB" id="9813569at2"/>
<dbReference type="EMBL" id="FNHH01000001">
    <property type="protein sequence ID" value="SDL65465.1"/>
    <property type="molecule type" value="Genomic_DNA"/>
</dbReference>
<dbReference type="InterPro" id="IPR029056">
    <property type="entry name" value="Ribokinase-like"/>
</dbReference>
<evidence type="ECO:0000313" key="6">
    <source>
        <dbReference type="Proteomes" id="UP000199226"/>
    </source>
</evidence>
<name>A0A1G9LVJ7_9SPHI</name>
<evidence type="ECO:0000256" key="1">
    <source>
        <dbReference type="ARBA" id="ARBA00010688"/>
    </source>
</evidence>
<protein>
    <submittedName>
        <fullName evidence="5">2-dehydro-3-deoxygluconokinase</fullName>
    </submittedName>
</protein>
<evidence type="ECO:0000256" key="2">
    <source>
        <dbReference type="ARBA" id="ARBA00022679"/>
    </source>
</evidence>
<keyword evidence="6" id="KW-1185">Reference proteome</keyword>
<dbReference type="Proteomes" id="UP000199226">
    <property type="component" value="Unassembled WGS sequence"/>
</dbReference>